<feature type="transmembrane region" description="Helical" evidence="8">
    <location>
        <begin position="160"/>
        <end position="178"/>
    </location>
</feature>
<keyword evidence="2" id="KW-1003">Cell membrane</keyword>
<keyword evidence="7 8" id="KW-0472">Membrane</keyword>
<dbReference type="AlphaFoldDB" id="A0A0E1NKA0"/>
<keyword evidence="6 8" id="KW-1133">Transmembrane helix</keyword>
<dbReference type="Proteomes" id="UP000048841">
    <property type="component" value="Unassembled WGS sequence"/>
</dbReference>
<dbReference type="SUPFAM" id="SSF53649">
    <property type="entry name" value="Alkaline phosphatase-like"/>
    <property type="match status" value="1"/>
</dbReference>
<dbReference type="GO" id="GO:0009245">
    <property type="term" value="P:lipid A biosynthetic process"/>
    <property type="evidence" value="ECO:0007669"/>
    <property type="project" value="TreeGrafter"/>
</dbReference>
<evidence type="ECO:0000256" key="4">
    <source>
        <dbReference type="ARBA" id="ARBA00022679"/>
    </source>
</evidence>
<dbReference type="EMBL" id="CGBR01000057">
    <property type="protein sequence ID" value="CFQ76528.1"/>
    <property type="molecule type" value="Genomic_DNA"/>
</dbReference>
<dbReference type="NCBIfam" id="NF008593">
    <property type="entry name" value="PRK11560.1"/>
    <property type="match status" value="1"/>
</dbReference>
<dbReference type="Pfam" id="PF08019">
    <property type="entry name" value="EptA_B_N"/>
    <property type="match status" value="1"/>
</dbReference>
<dbReference type="Proteomes" id="UP000595309">
    <property type="component" value="Chromosome"/>
</dbReference>
<reference evidence="11 13" key="1">
    <citation type="submission" date="2015-03" db="EMBL/GenBank/DDBJ databases">
        <authorList>
            <person name="Murphy D."/>
        </authorList>
    </citation>
    <scope>NUCLEOTIDE SEQUENCE [LARGE SCALE GENOMIC DNA]</scope>
    <source>
        <strain evidence="11 13">IP26249</strain>
    </source>
</reference>
<dbReference type="InterPro" id="IPR040423">
    <property type="entry name" value="PEA_transferase"/>
</dbReference>
<dbReference type="GO" id="GO:0009244">
    <property type="term" value="P:lipopolysaccharide core region biosynthetic process"/>
    <property type="evidence" value="ECO:0007669"/>
    <property type="project" value="TreeGrafter"/>
</dbReference>
<keyword evidence="5 8" id="KW-0812">Transmembrane</keyword>
<evidence type="ECO:0000313" key="14">
    <source>
        <dbReference type="Proteomes" id="UP000595309"/>
    </source>
</evidence>
<evidence type="ECO:0000313" key="11">
    <source>
        <dbReference type="EMBL" id="CFQ76528.1"/>
    </source>
</evidence>
<gene>
    <name evidence="11" type="primary">yhjW</name>
    <name evidence="12" type="synonym">eptB</name>
    <name evidence="11" type="ORF">ERS137941_04102</name>
    <name evidence="12" type="ORF">I6I39_08980</name>
</gene>
<dbReference type="GO" id="GO:0005886">
    <property type="term" value="C:plasma membrane"/>
    <property type="evidence" value="ECO:0007669"/>
    <property type="project" value="UniProtKB-SubCell"/>
</dbReference>
<keyword evidence="4 11" id="KW-0808">Transferase</keyword>
<feature type="transmembrane region" description="Helical" evidence="8">
    <location>
        <begin position="12"/>
        <end position="33"/>
    </location>
</feature>
<evidence type="ECO:0000256" key="3">
    <source>
        <dbReference type="ARBA" id="ARBA00022519"/>
    </source>
</evidence>
<dbReference type="GO" id="GO:0043838">
    <property type="term" value="F:phosphatidylethanolamine:Kdo2-lipid A phosphoethanolamine transferase activity"/>
    <property type="evidence" value="ECO:0007669"/>
    <property type="project" value="TreeGrafter"/>
</dbReference>
<dbReference type="InterPro" id="IPR012549">
    <property type="entry name" value="EptA-like_N"/>
</dbReference>
<dbReference type="KEGG" id="yet:CH48_1540"/>
<evidence type="ECO:0000313" key="12">
    <source>
        <dbReference type="EMBL" id="QQU48786.1"/>
    </source>
</evidence>
<accession>A0A0E1NKA0</accession>
<protein>
    <submittedName>
        <fullName evidence="12">Kdo(2)-lipid A phosphoethanolamine 7''-transferase</fullName>
        <ecNumber evidence="12">2.7.8.42</ecNumber>
    </submittedName>
    <submittedName>
        <fullName evidence="11">Phosphoethanolamine transferase</fullName>
        <ecNumber evidence="11">2.7.-.-</ecNumber>
    </submittedName>
</protein>
<evidence type="ECO:0000256" key="2">
    <source>
        <dbReference type="ARBA" id="ARBA00022475"/>
    </source>
</evidence>
<evidence type="ECO:0000256" key="5">
    <source>
        <dbReference type="ARBA" id="ARBA00022692"/>
    </source>
</evidence>
<organism evidence="11 13">
    <name type="scientific">Yersinia enterocolitica</name>
    <dbReference type="NCBI Taxonomy" id="630"/>
    <lineage>
        <taxon>Bacteria</taxon>
        <taxon>Pseudomonadati</taxon>
        <taxon>Pseudomonadota</taxon>
        <taxon>Gammaproteobacteria</taxon>
        <taxon>Enterobacterales</taxon>
        <taxon>Yersiniaceae</taxon>
        <taxon>Yersinia</taxon>
    </lineage>
</organism>
<sequence>MDRVKSLSQQSISLLLAVYIGIFLNISVFYRRFDTFNQGIQGIKVVSAIIEVMAIILFTFFVMRIISLGGRWFYRVVATLLVLISVAASYYMTFFNVVIGYGIVISVLTTDTDLSKEVIGLHFIIWMVVVSALPLLLIWKNSLRLTLLEQFLTPGQRIKPILLMAAVVASVWLPIRYLDKVQHADEQLKTVDLPSYGGVVAHSYLPSNWLAALGLYAYTQYDEKYDAATLYDPAEHHTYVAPAGIDDTYVVFIIGETTRWDHMGLLGYSRDTTPRLSKEKNLVAFRGTSCDTSTKLSLRCMFVREGGTEDNPQRTLKEQNVFAVMKSLGFTSELFAMQSEMWFYNNASVDNYSFRELIASEKRNDDKPVDDMLLVDELKESLGRYPVGKHLVILHTKGSHYLYSQRYPRSYARYQPECMGVDDFCSKQQLINAFDNSVLYTDSFIANVIEQMRDKKALVFYAADHGESIDDNSHFHGTPREMAPPEQFRVPLMVWASDKFLAQPGSLTAFEQLQAEQRIGKSHRQVELFDSILGCLGYTSPDGGINAENNWCQAPARPSQPAI</sequence>
<comment type="subcellular location">
    <subcellularLocation>
        <location evidence="1">Cell inner membrane</location>
        <topology evidence="1">Multi-pass membrane protein</topology>
    </subcellularLocation>
</comment>
<evidence type="ECO:0000256" key="8">
    <source>
        <dbReference type="SAM" id="Phobius"/>
    </source>
</evidence>
<proteinExistence type="predicted"/>
<feature type="domain" description="Sulfatase N-terminal" evidence="9">
    <location>
        <begin position="249"/>
        <end position="538"/>
    </location>
</feature>
<dbReference type="PANTHER" id="PTHR30443">
    <property type="entry name" value="INNER MEMBRANE PROTEIN"/>
    <property type="match status" value="1"/>
</dbReference>
<dbReference type="GeneID" id="31411061"/>
<dbReference type="InterPro" id="IPR000917">
    <property type="entry name" value="Sulfatase_N"/>
</dbReference>
<dbReference type="PATRIC" id="fig|630.129.peg.97"/>
<feature type="transmembrane region" description="Helical" evidence="8">
    <location>
        <begin position="73"/>
        <end position="99"/>
    </location>
</feature>
<name>A0A0E1NKA0_YEREN</name>
<dbReference type="EC" id="2.7.8.42" evidence="12"/>
<feature type="transmembrane region" description="Helical" evidence="8">
    <location>
        <begin position="45"/>
        <end position="66"/>
    </location>
</feature>
<evidence type="ECO:0000256" key="6">
    <source>
        <dbReference type="ARBA" id="ARBA00022989"/>
    </source>
</evidence>
<evidence type="ECO:0000259" key="9">
    <source>
        <dbReference type="Pfam" id="PF00884"/>
    </source>
</evidence>
<evidence type="ECO:0000256" key="1">
    <source>
        <dbReference type="ARBA" id="ARBA00004429"/>
    </source>
</evidence>
<dbReference type="PANTHER" id="PTHR30443:SF3">
    <property type="entry name" value="KDO(2)-LIPID A PHOSPHOETHANOLAMINE 7''-TRANSFERASE"/>
    <property type="match status" value="1"/>
</dbReference>
<dbReference type="OMA" id="FAMQSEV"/>
<dbReference type="Gene3D" id="3.40.720.10">
    <property type="entry name" value="Alkaline Phosphatase, subunit A"/>
    <property type="match status" value="1"/>
</dbReference>
<reference evidence="12 14" key="2">
    <citation type="submission" date="2021-01" db="EMBL/GenBank/DDBJ databases">
        <title>FDA dAtabase for Regulatory Grade micrObial Sequences (FDA-ARGOS): Supporting development and validation of Infectious Disease Dx tests.</title>
        <authorList>
            <person name="Blissenbach B."/>
            <person name="Krut O."/>
            <person name="Tallon L."/>
            <person name="Sadzewicz L."/>
            <person name="Zhao X."/>
            <person name="Boylan J."/>
            <person name="Ott S."/>
            <person name="Bowen H."/>
            <person name="Vavikolanu K."/>
            <person name="Mehta A."/>
            <person name="Aluvathingal J."/>
            <person name="Nadendla S."/>
            <person name="Yan Y."/>
            <person name="Sichtig H."/>
        </authorList>
    </citation>
    <scope>NUCLEOTIDE SEQUENCE [LARGE SCALE GENOMIC DNA]</scope>
    <source>
        <strain evidence="12 14">FDAARGOS_1082</strain>
    </source>
</reference>
<dbReference type="InterPro" id="IPR058130">
    <property type="entry name" value="PEA_transf_C"/>
</dbReference>
<feature type="transmembrane region" description="Helical" evidence="8">
    <location>
        <begin position="119"/>
        <end position="139"/>
    </location>
</feature>
<dbReference type="Pfam" id="PF00884">
    <property type="entry name" value="Sulfatase"/>
    <property type="match status" value="1"/>
</dbReference>
<evidence type="ECO:0000256" key="7">
    <source>
        <dbReference type="ARBA" id="ARBA00023136"/>
    </source>
</evidence>
<dbReference type="EC" id="2.7.-.-" evidence="11"/>
<dbReference type="EMBL" id="CP068146">
    <property type="protein sequence ID" value="QQU48786.1"/>
    <property type="molecule type" value="Genomic_DNA"/>
</dbReference>
<evidence type="ECO:0000313" key="13">
    <source>
        <dbReference type="Proteomes" id="UP000048841"/>
    </source>
</evidence>
<keyword evidence="3" id="KW-0997">Cell inner membrane</keyword>
<evidence type="ECO:0000259" key="10">
    <source>
        <dbReference type="Pfam" id="PF08019"/>
    </source>
</evidence>
<feature type="domain" description="Phosphoethanolamine transferase N-terminal" evidence="10">
    <location>
        <begin position="58"/>
        <end position="196"/>
    </location>
</feature>
<dbReference type="InterPro" id="IPR017850">
    <property type="entry name" value="Alkaline_phosphatase_core_sf"/>
</dbReference>
<dbReference type="RefSeq" id="WP_005166169.1">
    <property type="nucleotide sequence ID" value="NZ_CGBC01000073.1"/>
</dbReference>
<dbReference type="CDD" id="cd16017">
    <property type="entry name" value="LptA"/>
    <property type="match status" value="1"/>
</dbReference>